<dbReference type="AlphaFoldDB" id="A0A2R2ML72"/>
<dbReference type="GeneID" id="106178289"/>
<dbReference type="PANTHER" id="PTHR28678:SF1">
    <property type="entry name" value="CODANIN-1"/>
    <property type="match status" value="1"/>
</dbReference>
<dbReference type="KEGG" id="lak:106178289"/>
<organism evidence="2 3">
    <name type="scientific">Lingula anatina</name>
    <name type="common">Brachiopod</name>
    <name type="synonym">Lingula unguis</name>
    <dbReference type="NCBI Taxonomy" id="7574"/>
    <lineage>
        <taxon>Eukaryota</taxon>
        <taxon>Metazoa</taxon>
        <taxon>Spiralia</taxon>
        <taxon>Lophotrochozoa</taxon>
        <taxon>Brachiopoda</taxon>
        <taxon>Linguliformea</taxon>
        <taxon>Lingulata</taxon>
        <taxon>Lingulida</taxon>
        <taxon>Linguloidea</taxon>
        <taxon>Lingulidae</taxon>
        <taxon>Lingula</taxon>
    </lineage>
</organism>
<feature type="region of interest" description="Disordered" evidence="1">
    <location>
        <begin position="131"/>
        <end position="151"/>
    </location>
</feature>
<name>A0A2R2ML72_LINAN</name>
<dbReference type="GO" id="GO:0005634">
    <property type="term" value="C:nucleus"/>
    <property type="evidence" value="ECO:0007669"/>
    <property type="project" value="TreeGrafter"/>
</dbReference>
<protein>
    <submittedName>
        <fullName evidence="3">Codanin-1-like</fullName>
    </submittedName>
</protein>
<keyword evidence="2" id="KW-1185">Reference proteome</keyword>
<sequence>MTYVAMRSQVPCPLDVYQEIQLACVEGRLVLTVPWVVEFLSMMDSLAPRLQYYSSVCKLLMQIHRCFAASFLERYSLNSFLTVVVLGWLFQLPQFPEELFFTDLDSLDCYNKDQNLVSTTGLTGANCFYSEREKRESERRKEESERGREGE</sequence>
<dbReference type="GO" id="GO:0006325">
    <property type="term" value="P:chromatin organization"/>
    <property type="evidence" value="ECO:0007669"/>
    <property type="project" value="TreeGrafter"/>
</dbReference>
<dbReference type="InterPro" id="IPR040031">
    <property type="entry name" value="Codanin-1"/>
</dbReference>
<proteinExistence type="predicted"/>
<dbReference type="RefSeq" id="XP_023930971.1">
    <property type="nucleotide sequence ID" value="XM_024075203.1"/>
</dbReference>
<dbReference type="InParanoid" id="A0A2R2ML72"/>
<dbReference type="PANTHER" id="PTHR28678">
    <property type="entry name" value="CODANIN-1"/>
    <property type="match status" value="1"/>
</dbReference>
<dbReference type="Proteomes" id="UP000085678">
    <property type="component" value="Unplaced"/>
</dbReference>
<accession>A0A2R2ML72</accession>
<dbReference type="OrthoDB" id="20982at2759"/>
<evidence type="ECO:0000256" key="1">
    <source>
        <dbReference type="SAM" id="MobiDB-lite"/>
    </source>
</evidence>
<evidence type="ECO:0000313" key="3">
    <source>
        <dbReference type="RefSeq" id="XP_023930971.1"/>
    </source>
</evidence>
<reference evidence="3" key="1">
    <citation type="submission" date="2025-08" db="UniProtKB">
        <authorList>
            <consortium name="RefSeq"/>
        </authorList>
    </citation>
    <scope>IDENTIFICATION</scope>
    <source>
        <tissue evidence="3">Gonads</tissue>
    </source>
</reference>
<evidence type="ECO:0000313" key="2">
    <source>
        <dbReference type="Proteomes" id="UP000085678"/>
    </source>
</evidence>
<gene>
    <name evidence="3" type="primary">LOC106178289</name>
</gene>